<feature type="region of interest" description="Disordered" evidence="1">
    <location>
        <begin position="1"/>
        <end position="47"/>
    </location>
</feature>
<organism evidence="2 3">
    <name type="scientific">Oidiodendron maius (strain Zn)</name>
    <dbReference type="NCBI Taxonomy" id="913774"/>
    <lineage>
        <taxon>Eukaryota</taxon>
        <taxon>Fungi</taxon>
        <taxon>Dikarya</taxon>
        <taxon>Ascomycota</taxon>
        <taxon>Pezizomycotina</taxon>
        <taxon>Leotiomycetes</taxon>
        <taxon>Leotiomycetes incertae sedis</taxon>
        <taxon>Myxotrichaceae</taxon>
        <taxon>Oidiodendron</taxon>
    </lineage>
</organism>
<feature type="compositionally biased region" description="Polar residues" evidence="1">
    <location>
        <begin position="1"/>
        <end position="20"/>
    </location>
</feature>
<dbReference type="AlphaFoldDB" id="A0A0C3CTA4"/>
<gene>
    <name evidence="2" type="ORF">OIDMADRAFT_62045</name>
</gene>
<sequence length="253" mass="26981">MLSNCSRWNPGQQEGSQAASPSRKRPRNIGPDNDLPRVAACEQDRSKPCARDIRAKNKLDIDGSWEVSERATTSLKQVEKHLAILYGAAYLTEQQYESISAILKKDGPSLANNGSPYSLAHSQHAAQAIPGHHDPGPDQYPWLPTAGLASSVHLPLSPAISKRSEDSMGTSSAATVTDGRASSRLESTCEPEGKRQPPTRLEAVKVELKPDISGAIDALLAETSSAADNHGPLLVGMADPVPILVSNNINLVN</sequence>
<reference evidence="3" key="2">
    <citation type="submission" date="2015-01" db="EMBL/GenBank/DDBJ databases">
        <title>Evolutionary Origins and Diversification of the Mycorrhizal Mutualists.</title>
        <authorList>
            <consortium name="DOE Joint Genome Institute"/>
            <consortium name="Mycorrhizal Genomics Consortium"/>
            <person name="Kohler A."/>
            <person name="Kuo A."/>
            <person name="Nagy L.G."/>
            <person name="Floudas D."/>
            <person name="Copeland A."/>
            <person name="Barry K.W."/>
            <person name="Cichocki N."/>
            <person name="Veneault-Fourrey C."/>
            <person name="LaButti K."/>
            <person name="Lindquist E.A."/>
            <person name="Lipzen A."/>
            <person name="Lundell T."/>
            <person name="Morin E."/>
            <person name="Murat C."/>
            <person name="Riley R."/>
            <person name="Ohm R."/>
            <person name="Sun H."/>
            <person name="Tunlid A."/>
            <person name="Henrissat B."/>
            <person name="Grigoriev I.V."/>
            <person name="Hibbett D.S."/>
            <person name="Martin F."/>
        </authorList>
    </citation>
    <scope>NUCLEOTIDE SEQUENCE [LARGE SCALE GENOMIC DNA]</scope>
    <source>
        <strain evidence="3">Zn</strain>
    </source>
</reference>
<evidence type="ECO:0000313" key="3">
    <source>
        <dbReference type="Proteomes" id="UP000054321"/>
    </source>
</evidence>
<accession>A0A0C3CTA4</accession>
<name>A0A0C3CTA4_OIDMZ</name>
<proteinExistence type="predicted"/>
<evidence type="ECO:0000256" key="1">
    <source>
        <dbReference type="SAM" id="MobiDB-lite"/>
    </source>
</evidence>
<feature type="region of interest" description="Disordered" evidence="1">
    <location>
        <begin position="161"/>
        <end position="200"/>
    </location>
</feature>
<keyword evidence="3" id="KW-1185">Reference proteome</keyword>
<protein>
    <submittedName>
        <fullName evidence="2">Uncharacterized protein</fullName>
    </submittedName>
</protein>
<dbReference type="Proteomes" id="UP000054321">
    <property type="component" value="Unassembled WGS sequence"/>
</dbReference>
<dbReference type="InParanoid" id="A0A0C3CTA4"/>
<dbReference type="EMBL" id="KN832902">
    <property type="protein sequence ID" value="KIM92922.1"/>
    <property type="molecule type" value="Genomic_DNA"/>
</dbReference>
<evidence type="ECO:0000313" key="2">
    <source>
        <dbReference type="EMBL" id="KIM92922.1"/>
    </source>
</evidence>
<dbReference type="HOGENOM" id="CLU_1098787_0_0_1"/>
<reference evidence="2 3" key="1">
    <citation type="submission" date="2014-04" db="EMBL/GenBank/DDBJ databases">
        <authorList>
            <consortium name="DOE Joint Genome Institute"/>
            <person name="Kuo A."/>
            <person name="Martino E."/>
            <person name="Perotto S."/>
            <person name="Kohler A."/>
            <person name="Nagy L.G."/>
            <person name="Floudas D."/>
            <person name="Copeland A."/>
            <person name="Barry K.W."/>
            <person name="Cichocki N."/>
            <person name="Veneault-Fourrey C."/>
            <person name="LaButti K."/>
            <person name="Lindquist E.A."/>
            <person name="Lipzen A."/>
            <person name="Lundell T."/>
            <person name="Morin E."/>
            <person name="Murat C."/>
            <person name="Sun H."/>
            <person name="Tunlid A."/>
            <person name="Henrissat B."/>
            <person name="Grigoriev I.V."/>
            <person name="Hibbett D.S."/>
            <person name="Martin F."/>
            <person name="Nordberg H.P."/>
            <person name="Cantor M.N."/>
            <person name="Hua S.X."/>
        </authorList>
    </citation>
    <scope>NUCLEOTIDE SEQUENCE [LARGE SCALE GENOMIC DNA]</scope>
    <source>
        <strain evidence="2 3">Zn</strain>
    </source>
</reference>